<keyword evidence="3" id="KW-1185">Reference proteome</keyword>
<feature type="region of interest" description="Disordered" evidence="1">
    <location>
        <begin position="260"/>
        <end position="295"/>
    </location>
</feature>
<dbReference type="RefSeq" id="WP_209405234.1">
    <property type="nucleotide sequence ID" value="NZ_JAGIYQ010000005.1"/>
</dbReference>
<protein>
    <submittedName>
        <fullName evidence="2">Replication protein</fullName>
    </submittedName>
</protein>
<feature type="compositionally biased region" description="Low complexity" evidence="1">
    <location>
        <begin position="137"/>
        <end position="150"/>
    </location>
</feature>
<evidence type="ECO:0000313" key="2">
    <source>
        <dbReference type="EMBL" id="MBP0725564.1"/>
    </source>
</evidence>
<proteinExistence type="predicted"/>
<evidence type="ECO:0000313" key="3">
    <source>
        <dbReference type="Proteomes" id="UP000682134"/>
    </source>
</evidence>
<feature type="region of interest" description="Disordered" evidence="1">
    <location>
        <begin position="137"/>
        <end position="162"/>
    </location>
</feature>
<dbReference type="EMBL" id="JAGIYQ010000005">
    <property type="protein sequence ID" value="MBP0725564.1"/>
    <property type="molecule type" value="Genomic_DNA"/>
</dbReference>
<dbReference type="AlphaFoldDB" id="A0A940NNT1"/>
<sequence length="312" mass="35846">MSNLLLDENPLVIIPSLATCIGLNKSIILQQLHYWLKKSKHIKNGRKWIYNTYEEWEPQFPFWSNKTIRRTITALETDGIIISKNFNQKKSDKTKWYTIDYEKLSIVTSPSGQNDQSTRTDCPDGLDKVTTSIITENTSESSSDISSTETRINENDESAGVPTTDLIGKLPSNEIAHTSNFDNVDLIADKFIMLRARGFHLKPDDYNGIKEVMNAGISTDDILNWLEERFKTYKPKHNRDYISTFSYCVPYILDRFTEKQSREEAKNARPKSNHSGDSRTESNDQTELRRLEKVAESKGLIDGEVRDIECDF</sequence>
<name>A0A940NNT1_9BACI</name>
<evidence type="ECO:0000256" key="1">
    <source>
        <dbReference type="SAM" id="MobiDB-lite"/>
    </source>
</evidence>
<accession>A0A940NNT1</accession>
<dbReference type="Proteomes" id="UP000682134">
    <property type="component" value="Unassembled WGS sequence"/>
</dbReference>
<gene>
    <name evidence="2" type="ORF">J5Y03_10225</name>
</gene>
<comment type="caution">
    <text evidence="2">The sequence shown here is derived from an EMBL/GenBank/DDBJ whole genome shotgun (WGS) entry which is preliminary data.</text>
</comment>
<feature type="compositionally biased region" description="Basic and acidic residues" evidence="1">
    <location>
        <begin position="274"/>
        <end position="295"/>
    </location>
</feature>
<organism evidence="2 3">
    <name type="scientific">Gottfriedia endophytica</name>
    <dbReference type="NCBI Taxonomy" id="2820819"/>
    <lineage>
        <taxon>Bacteria</taxon>
        <taxon>Bacillati</taxon>
        <taxon>Bacillota</taxon>
        <taxon>Bacilli</taxon>
        <taxon>Bacillales</taxon>
        <taxon>Bacillaceae</taxon>
        <taxon>Gottfriedia</taxon>
    </lineage>
</organism>
<reference evidence="2" key="1">
    <citation type="submission" date="2021-04" db="EMBL/GenBank/DDBJ databases">
        <title>Genome seq and assembly of Bacillus sp.</title>
        <authorList>
            <person name="Chhetri G."/>
        </authorList>
    </citation>
    <scope>NUCLEOTIDE SEQUENCE</scope>
    <source>
        <strain evidence="2">RG28</strain>
    </source>
</reference>